<accession>A0A1F8GTQ3</accession>
<dbReference type="InterPro" id="IPR002934">
    <property type="entry name" value="Polymerase_NTP_transf_dom"/>
</dbReference>
<gene>
    <name evidence="2" type="ORF">A3A33_03470</name>
</gene>
<dbReference type="STRING" id="1802701.A3A33_03470"/>
<dbReference type="EMBL" id="MGKP01000012">
    <property type="protein sequence ID" value="OGN28812.1"/>
    <property type="molecule type" value="Genomic_DNA"/>
</dbReference>
<dbReference type="Pfam" id="PF01909">
    <property type="entry name" value="NTP_transf_2"/>
    <property type="match status" value="1"/>
</dbReference>
<dbReference type="Proteomes" id="UP000179047">
    <property type="component" value="Unassembled WGS sequence"/>
</dbReference>
<evidence type="ECO:0000313" key="2">
    <source>
        <dbReference type="EMBL" id="OGN28812.1"/>
    </source>
</evidence>
<reference evidence="2 3" key="1">
    <citation type="journal article" date="2016" name="Nat. Commun.">
        <title>Thousands of microbial genomes shed light on interconnected biogeochemical processes in an aquifer system.</title>
        <authorList>
            <person name="Anantharaman K."/>
            <person name="Brown C.T."/>
            <person name="Hug L.A."/>
            <person name="Sharon I."/>
            <person name="Castelle C.J."/>
            <person name="Probst A.J."/>
            <person name="Thomas B.C."/>
            <person name="Singh A."/>
            <person name="Wilkins M.J."/>
            <person name="Karaoz U."/>
            <person name="Brodie E.L."/>
            <person name="Williams K.H."/>
            <person name="Hubbard S.S."/>
            <person name="Banfield J.F."/>
        </authorList>
    </citation>
    <scope>NUCLEOTIDE SEQUENCE [LARGE SCALE GENOMIC DNA]</scope>
</reference>
<dbReference type="SUPFAM" id="SSF81301">
    <property type="entry name" value="Nucleotidyltransferase"/>
    <property type="match status" value="1"/>
</dbReference>
<organism evidence="2 3">
    <name type="scientific">Candidatus Yanofskybacteria bacterium RIFCSPLOWO2_01_FULL_49_25</name>
    <dbReference type="NCBI Taxonomy" id="1802701"/>
    <lineage>
        <taxon>Bacteria</taxon>
        <taxon>Candidatus Yanofskyibacteriota</taxon>
    </lineage>
</organism>
<name>A0A1F8GTQ3_9BACT</name>
<sequence>MNPRQEVIATLSYYDFLDIPLTVDEVFRFLIRASESEHRERGGFQSLDIVSPNIWSRHDVVTELERLQSAGTVQERNSYFHLHGREYLIPLRLRHEEFFKKKWRRAMRIARALQTIPFIRAIFASGSLALGSTDEMSDLDVLVVARHGRIWLTRLFVLGLLEIFGIRRTHRDSIAPDKVCPNHFITDQSLAIPFHSLYTAQMYANLRPLFAVSSELLERFRIENEWLFHHLYHWQMTEPAVRKHILHIAIRKAGETILFGPIGDVAEWLARRFQTWLINRHRKPTLERTGHLVYDDSMLAFHEGSSEQDILERYTGFLKRFVVG</sequence>
<dbReference type="AlphaFoldDB" id="A0A1F8GTQ3"/>
<dbReference type="InterPro" id="IPR043519">
    <property type="entry name" value="NT_sf"/>
</dbReference>
<dbReference type="Gene3D" id="3.30.460.10">
    <property type="entry name" value="Beta Polymerase, domain 2"/>
    <property type="match status" value="1"/>
</dbReference>
<proteinExistence type="predicted"/>
<feature type="domain" description="Polymerase nucleotidyl transferase" evidence="1">
    <location>
        <begin position="109"/>
        <end position="156"/>
    </location>
</feature>
<evidence type="ECO:0000313" key="3">
    <source>
        <dbReference type="Proteomes" id="UP000179047"/>
    </source>
</evidence>
<protein>
    <recommendedName>
        <fullName evidence="1">Polymerase nucleotidyl transferase domain-containing protein</fullName>
    </recommendedName>
</protein>
<evidence type="ECO:0000259" key="1">
    <source>
        <dbReference type="Pfam" id="PF01909"/>
    </source>
</evidence>
<dbReference type="GO" id="GO:0016779">
    <property type="term" value="F:nucleotidyltransferase activity"/>
    <property type="evidence" value="ECO:0007669"/>
    <property type="project" value="InterPro"/>
</dbReference>
<comment type="caution">
    <text evidence="2">The sequence shown here is derived from an EMBL/GenBank/DDBJ whole genome shotgun (WGS) entry which is preliminary data.</text>
</comment>